<dbReference type="PANTHER" id="PTHR31344:SF15">
    <property type="entry name" value="EEIG1_EHBP1 PROTEIN AMINO-TERMINAL DOMAIN PROTEIN"/>
    <property type="match status" value="1"/>
</dbReference>
<feature type="compositionally biased region" description="Low complexity" evidence="1">
    <location>
        <begin position="407"/>
        <end position="417"/>
    </location>
</feature>
<sequence length="980" mass="108237">MVLGTRNKYRTGPSIQVDYVIHIQDIKPWPPTQSLKTVRSVLIQWENGDRNSGSTSSVVPSIEDGKILINESFRVPVTLSRDLSVKSGDVDMFHKNLLEFNLYEPRRDKTVKGQLLGTAIVDLADYGVIKEVMSLSVPINCTRSFRNTAQPILHFRIQAYDKVRSGVSLRGRLAKETSLDKDEGDSISALISEEYADEAEVASFTDDDISSHSSLTALSALESNGALPSQNEGKPYNVSSFLSDTSELDSELNLEKLSSASHQVHETSKKFAVEVDGLKGQTLAISTTNKSPPISTAKGIPVEVPAKLKSEHDYQIQATRESVQNSKIPERKFCIEVVPTVDFDGVEVKDRDKNEKNDQAGGMLEVEKHILGDASYNKLSLDATKKQVLSGSESLLVRDRVRHVRSVRSSTESSRGSGPTGGFSGNILRQESNPAEKVCTSSDSKLQGLGQRIEILERELREAAALEVSLYSVVAEHGSSINKVHAPARRLSRLYIQAGTGIKRASAAQTAVSGLIVVAKACGNDVPRLTFWLSNCVVFRAILTEAFSEEQLPVSASSLADIRVKKGIDQKSTVLKWKVSSSDKQANKFDVYGSSQDWVDPHVFMSALEKVESWIFSRVVESVWWQTLTPHMQSSAAQMIENEVDSGFQNKYRRSSSSSDEEQVNFSLELWKKAFKDASERLCPLRAGGHECGCLPVLAKLIMEQCVARLDVAMFNAILRESADDIPTDPVSDPITFPKVLPVPAGRSSFGSGAQLKNAIGNWSRWLSDLFGMDDDDAPEDEREDREDDDGEGFQYDSSFKSFYLLKSLSDLMMLPKDMLLSESIRREVCPSFGAQVIKRVLENFVSDEFCSDKIPAAVLEALDAESVHDEDEGFIMNCPCTAPAVSYSPPTPFSLTSALGVNLGRQSPSQLRRSGSVLRRSNTSDDELDELDSPLQALLSEGVQSFPAQVKENHKMLQNHQNNVIRYQLLRKVWDEVES</sequence>
<dbReference type="AlphaFoldDB" id="A0A803MZC9"/>
<dbReference type="EnsemblPlants" id="AUR62037769-RA">
    <property type="protein sequence ID" value="AUR62037769-RA:cds"/>
    <property type="gene ID" value="AUR62037769"/>
</dbReference>
<dbReference type="InterPro" id="IPR019448">
    <property type="entry name" value="NT-C2"/>
</dbReference>
<name>A0A803MZC9_CHEQI</name>
<dbReference type="Gramene" id="AUR62037769-RA">
    <property type="protein sequence ID" value="AUR62037769-RA:cds"/>
    <property type="gene ID" value="AUR62037769"/>
</dbReference>
<protein>
    <recommendedName>
        <fullName evidence="2">C2 NT-type domain-containing protein</fullName>
    </recommendedName>
</protein>
<evidence type="ECO:0000313" key="3">
    <source>
        <dbReference type="EnsemblPlants" id="AUR62037769-RA:cds"/>
    </source>
</evidence>
<dbReference type="PANTHER" id="PTHR31344">
    <property type="entry name" value="NUCLEAR PORE COMPLEX PROTEIN NUP205"/>
    <property type="match status" value="1"/>
</dbReference>
<feature type="region of interest" description="Disordered" evidence="1">
    <location>
        <begin position="907"/>
        <end position="929"/>
    </location>
</feature>
<proteinExistence type="predicted"/>
<dbReference type="GO" id="GO:0005643">
    <property type="term" value="C:nuclear pore"/>
    <property type="evidence" value="ECO:0007669"/>
    <property type="project" value="InterPro"/>
</dbReference>
<reference evidence="3" key="1">
    <citation type="journal article" date="2017" name="Nature">
        <title>The genome of Chenopodium quinoa.</title>
        <authorList>
            <person name="Jarvis D.E."/>
            <person name="Ho Y.S."/>
            <person name="Lightfoot D.J."/>
            <person name="Schmoeckel S.M."/>
            <person name="Li B."/>
            <person name="Borm T.J.A."/>
            <person name="Ohyanagi H."/>
            <person name="Mineta K."/>
            <person name="Michell C.T."/>
            <person name="Saber N."/>
            <person name="Kharbatia N.M."/>
            <person name="Rupper R.R."/>
            <person name="Sharp A.R."/>
            <person name="Dally N."/>
            <person name="Boughton B.A."/>
            <person name="Woo Y.H."/>
            <person name="Gao G."/>
            <person name="Schijlen E.G.W.M."/>
            <person name="Guo X."/>
            <person name="Momin A.A."/>
            <person name="Negrao S."/>
            <person name="Al-Babili S."/>
            <person name="Gehring C."/>
            <person name="Roessner U."/>
            <person name="Jung C."/>
            <person name="Murphy K."/>
            <person name="Arold S.T."/>
            <person name="Gojobori T."/>
            <person name="van der Linden C.G."/>
            <person name="van Loo E.N."/>
            <person name="Jellen E.N."/>
            <person name="Maughan P.J."/>
            <person name="Tester M."/>
        </authorList>
    </citation>
    <scope>NUCLEOTIDE SEQUENCE [LARGE SCALE GENOMIC DNA]</scope>
    <source>
        <strain evidence="3">cv. PI 614886</strain>
    </source>
</reference>
<dbReference type="Pfam" id="PF10358">
    <property type="entry name" value="NT-C2"/>
    <property type="match status" value="1"/>
</dbReference>
<dbReference type="InterPro" id="IPR021827">
    <property type="entry name" value="Nup186/Nup192/Nup205"/>
</dbReference>
<organism evidence="3 4">
    <name type="scientific">Chenopodium quinoa</name>
    <name type="common">Quinoa</name>
    <dbReference type="NCBI Taxonomy" id="63459"/>
    <lineage>
        <taxon>Eukaryota</taxon>
        <taxon>Viridiplantae</taxon>
        <taxon>Streptophyta</taxon>
        <taxon>Embryophyta</taxon>
        <taxon>Tracheophyta</taxon>
        <taxon>Spermatophyta</taxon>
        <taxon>Magnoliopsida</taxon>
        <taxon>eudicotyledons</taxon>
        <taxon>Gunneridae</taxon>
        <taxon>Pentapetalae</taxon>
        <taxon>Caryophyllales</taxon>
        <taxon>Chenopodiaceae</taxon>
        <taxon>Chenopodioideae</taxon>
        <taxon>Atripliceae</taxon>
        <taxon>Chenopodium</taxon>
    </lineage>
</organism>
<evidence type="ECO:0000313" key="4">
    <source>
        <dbReference type="Proteomes" id="UP000596660"/>
    </source>
</evidence>
<feature type="region of interest" description="Disordered" evidence="1">
    <location>
        <begin position="774"/>
        <end position="794"/>
    </location>
</feature>
<dbReference type="Proteomes" id="UP000596660">
    <property type="component" value="Unplaced"/>
</dbReference>
<evidence type="ECO:0000259" key="2">
    <source>
        <dbReference type="PROSITE" id="PS51840"/>
    </source>
</evidence>
<evidence type="ECO:0000256" key="1">
    <source>
        <dbReference type="SAM" id="MobiDB-lite"/>
    </source>
</evidence>
<keyword evidence="4" id="KW-1185">Reference proteome</keyword>
<accession>A0A803MZC9</accession>
<dbReference type="OMA" id="TSYPCTA"/>
<reference evidence="3" key="2">
    <citation type="submission" date="2021-03" db="UniProtKB">
        <authorList>
            <consortium name="EnsemblPlants"/>
        </authorList>
    </citation>
    <scope>IDENTIFICATION</scope>
</reference>
<feature type="domain" description="C2 NT-type" evidence="2">
    <location>
        <begin position="7"/>
        <end position="161"/>
    </location>
</feature>
<feature type="compositionally biased region" description="Acidic residues" evidence="1">
    <location>
        <begin position="774"/>
        <end position="792"/>
    </location>
</feature>
<feature type="region of interest" description="Disordered" evidence="1">
    <location>
        <begin position="406"/>
        <end position="428"/>
    </location>
</feature>
<dbReference type="PROSITE" id="PS51840">
    <property type="entry name" value="C2_NT"/>
    <property type="match status" value="1"/>
</dbReference>